<dbReference type="Proteomes" id="UP000182360">
    <property type="component" value="Unassembled WGS sequence"/>
</dbReference>
<keyword evidence="3" id="KW-1185">Reference proteome</keyword>
<dbReference type="Pfam" id="PF00814">
    <property type="entry name" value="TsaD"/>
    <property type="match status" value="1"/>
</dbReference>
<dbReference type="Gene3D" id="3.30.420.40">
    <property type="match status" value="2"/>
</dbReference>
<dbReference type="PANTHER" id="PTHR11735">
    <property type="entry name" value="TRNA N6-ADENOSINE THREONYLCARBAMOYLTRANSFERASE"/>
    <property type="match status" value="1"/>
</dbReference>
<dbReference type="RefSeq" id="WP_074644818.1">
    <property type="nucleotide sequence ID" value="NZ_FOFU01000009.1"/>
</dbReference>
<dbReference type="InterPro" id="IPR022496">
    <property type="entry name" value="T6A_TsaB"/>
</dbReference>
<dbReference type="InterPro" id="IPR043129">
    <property type="entry name" value="ATPase_NBD"/>
</dbReference>
<gene>
    <name evidence="2" type="ORF">SAMN04487977_10951</name>
</gene>
<reference evidence="2 3" key="1">
    <citation type="submission" date="2016-10" db="EMBL/GenBank/DDBJ databases">
        <authorList>
            <person name="de Groot N.N."/>
        </authorList>
    </citation>
    <scope>NUCLEOTIDE SEQUENCE [LARGE SCALE GENOMIC DNA]</scope>
    <source>
        <strain evidence="2 3">B25</strain>
    </source>
</reference>
<name>A0A1H9IBC3_9SPIR</name>
<dbReference type="InterPro" id="IPR000905">
    <property type="entry name" value="Gcp-like_dom"/>
</dbReference>
<dbReference type="EMBL" id="FOFU01000009">
    <property type="protein sequence ID" value="SEQ71869.1"/>
    <property type="molecule type" value="Genomic_DNA"/>
</dbReference>
<dbReference type="SUPFAM" id="SSF53067">
    <property type="entry name" value="Actin-like ATPase domain"/>
    <property type="match status" value="1"/>
</dbReference>
<organism evidence="2 3">
    <name type="scientific">Treponema bryantii</name>
    <dbReference type="NCBI Taxonomy" id="163"/>
    <lineage>
        <taxon>Bacteria</taxon>
        <taxon>Pseudomonadati</taxon>
        <taxon>Spirochaetota</taxon>
        <taxon>Spirochaetia</taxon>
        <taxon>Spirochaetales</taxon>
        <taxon>Treponemataceae</taxon>
        <taxon>Treponema</taxon>
    </lineage>
</organism>
<dbReference type="OrthoDB" id="9784166at2"/>
<evidence type="ECO:0000313" key="3">
    <source>
        <dbReference type="Proteomes" id="UP000182360"/>
    </source>
</evidence>
<dbReference type="CDD" id="cd24032">
    <property type="entry name" value="ASKHA_NBD_TsaB"/>
    <property type="match status" value="1"/>
</dbReference>
<evidence type="ECO:0000259" key="1">
    <source>
        <dbReference type="Pfam" id="PF00814"/>
    </source>
</evidence>
<dbReference type="GO" id="GO:0002949">
    <property type="term" value="P:tRNA threonylcarbamoyladenosine modification"/>
    <property type="evidence" value="ECO:0007669"/>
    <property type="project" value="InterPro"/>
</dbReference>
<accession>A0A1H9IBC3</accession>
<dbReference type="STRING" id="163.SAMN04487775_10260"/>
<dbReference type="PANTHER" id="PTHR11735:SF11">
    <property type="entry name" value="TRNA THREONYLCARBAMOYLADENOSINE BIOSYNTHESIS PROTEIN TSAB"/>
    <property type="match status" value="1"/>
</dbReference>
<dbReference type="NCBIfam" id="TIGR03725">
    <property type="entry name" value="T6A_YeaZ"/>
    <property type="match status" value="1"/>
</dbReference>
<sequence>MNILALDCAVTRISLAVKTDSKFISATYDIGMRQSEILVPSIDELLKKAELKPSELNATALTIGPGSFTGLRLGISALKAIELAYNVPVYGISSLEAYAYPYKNLGFTVLSCIDANKDKFYARLSDGSNNLLKDDDYEIEKITEAVKDLDTVFVCGPDAKKLSEKLQTVFADIKFLMPEVPAQTAEALILMTEELIEKKAEPLKDFDGPVYLRASEAELKLNGTIS</sequence>
<evidence type="ECO:0000313" key="2">
    <source>
        <dbReference type="EMBL" id="SEQ71869.1"/>
    </source>
</evidence>
<dbReference type="AlphaFoldDB" id="A0A1H9IBC3"/>
<protein>
    <submittedName>
        <fullName evidence="2">tRNA threonylcarbamoyladenosine biosynthesis protein TsaB</fullName>
    </submittedName>
</protein>
<dbReference type="GO" id="GO:0005829">
    <property type="term" value="C:cytosol"/>
    <property type="evidence" value="ECO:0007669"/>
    <property type="project" value="TreeGrafter"/>
</dbReference>
<proteinExistence type="predicted"/>
<feature type="domain" description="Gcp-like" evidence="1">
    <location>
        <begin position="35"/>
        <end position="131"/>
    </location>
</feature>